<reference evidence="10 11" key="1">
    <citation type="journal article" date="2018" name="Proc. Natl. Acad. Sci. U.S.A.">
        <title>Draft genome sequence of Camellia sinensis var. sinensis provides insights into the evolution of the tea genome and tea quality.</title>
        <authorList>
            <person name="Wei C."/>
            <person name="Yang H."/>
            <person name="Wang S."/>
            <person name="Zhao J."/>
            <person name="Liu C."/>
            <person name="Gao L."/>
            <person name="Xia E."/>
            <person name="Lu Y."/>
            <person name="Tai Y."/>
            <person name="She G."/>
            <person name="Sun J."/>
            <person name="Cao H."/>
            <person name="Tong W."/>
            <person name="Gao Q."/>
            <person name="Li Y."/>
            <person name="Deng W."/>
            <person name="Jiang X."/>
            <person name="Wang W."/>
            <person name="Chen Q."/>
            <person name="Zhang S."/>
            <person name="Li H."/>
            <person name="Wu J."/>
            <person name="Wang P."/>
            <person name="Li P."/>
            <person name="Shi C."/>
            <person name="Zheng F."/>
            <person name="Jian J."/>
            <person name="Huang B."/>
            <person name="Shan D."/>
            <person name="Shi M."/>
            <person name="Fang C."/>
            <person name="Yue Y."/>
            <person name="Li F."/>
            <person name="Li D."/>
            <person name="Wei S."/>
            <person name="Han B."/>
            <person name="Jiang C."/>
            <person name="Yin Y."/>
            <person name="Xia T."/>
            <person name="Zhang Z."/>
            <person name="Bennetzen J.L."/>
            <person name="Zhao S."/>
            <person name="Wan X."/>
        </authorList>
    </citation>
    <scope>NUCLEOTIDE SEQUENCE [LARGE SCALE GENOMIC DNA]</scope>
    <source>
        <strain evidence="11">cv. Shuchazao</strain>
        <tissue evidence="10">Leaf</tissue>
    </source>
</reference>
<keyword evidence="3" id="KW-0805">Transcription regulation</keyword>
<dbReference type="GO" id="GO:0003700">
    <property type="term" value="F:DNA-binding transcription factor activity"/>
    <property type="evidence" value="ECO:0007669"/>
    <property type="project" value="InterPro"/>
</dbReference>
<keyword evidence="11" id="KW-1185">Reference proteome</keyword>
<keyword evidence="6" id="KW-0539">Nucleus</keyword>
<feature type="domain" description="TCP" evidence="8">
    <location>
        <begin position="95"/>
        <end position="153"/>
    </location>
</feature>
<feature type="region of interest" description="Disordered" evidence="7">
    <location>
        <begin position="76"/>
        <end position="102"/>
    </location>
</feature>
<protein>
    <recommendedName>
        <fullName evidence="12">TCP domain-containing protein</fullName>
    </recommendedName>
</protein>
<feature type="compositionally biased region" description="Basic residues" evidence="7">
    <location>
        <begin position="89"/>
        <end position="102"/>
    </location>
</feature>
<keyword evidence="2" id="KW-0217">Developmental protein</keyword>
<organism evidence="10 11">
    <name type="scientific">Camellia sinensis var. sinensis</name>
    <name type="common">China tea</name>
    <dbReference type="NCBI Taxonomy" id="542762"/>
    <lineage>
        <taxon>Eukaryota</taxon>
        <taxon>Viridiplantae</taxon>
        <taxon>Streptophyta</taxon>
        <taxon>Embryophyta</taxon>
        <taxon>Tracheophyta</taxon>
        <taxon>Spermatophyta</taxon>
        <taxon>Magnoliopsida</taxon>
        <taxon>eudicotyledons</taxon>
        <taxon>Gunneridae</taxon>
        <taxon>Pentapetalae</taxon>
        <taxon>asterids</taxon>
        <taxon>Ericales</taxon>
        <taxon>Theaceae</taxon>
        <taxon>Camellia</taxon>
    </lineage>
</organism>
<dbReference type="PROSITE" id="PS51369">
    <property type="entry name" value="TCP"/>
    <property type="match status" value="1"/>
</dbReference>
<evidence type="ECO:0000256" key="6">
    <source>
        <dbReference type="ARBA" id="ARBA00023242"/>
    </source>
</evidence>
<dbReference type="PANTHER" id="PTHR31072:SF224">
    <property type="entry name" value="TRANSCRIPTION FACTOR TCP1"/>
    <property type="match status" value="1"/>
</dbReference>
<keyword evidence="4" id="KW-0238">DNA-binding</keyword>
<evidence type="ECO:0000256" key="4">
    <source>
        <dbReference type="ARBA" id="ARBA00023125"/>
    </source>
</evidence>
<dbReference type="InterPro" id="IPR017887">
    <property type="entry name" value="TF_TCP_subgr"/>
</dbReference>
<evidence type="ECO:0008006" key="12">
    <source>
        <dbReference type="Google" id="ProtNLM"/>
    </source>
</evidence>
<dbReference type="EMBL" id="SDRB02010515">
    <property type="protein sequence ID" value="THG06053.1"/>
    <property type="molecule type" value="Genomic_DNA"/>
</dbReference>
<gene>
    <name evidence="10" type="ORF">TEA_019420</name>
</gene>
<dbReference type="GO" id="GO:0043565">
    <property type="term" value="F:sequence-specific DNA binding"/>
    <property type="evidence" value="ECO:0007669"/>
    <property type="project" value="TreeGrafter"/>
</dbReference>
<evidence type="ECO:0000256" key="5">
    <source>
        <dbReference type="ARBA" id="ARBA00023163"/>
    </source>
</evidence>
<dbReference type="PANTHER" id="PTHR31072">
    <property type="entry name" value="TRANSCRIPTION FACTOR TCP4-RELATED"/>
    <property type="match status" value="1"/>
</dbReference>
<dbReference type="Pfam" id="PF03634">
    <property type="entry name" value="TCP"/>
    <property type="match status" value="1"/>
</dbReference>
<dbReference type="InterPro" id="IPR005333">
    <property type="entry name" value="Transcription_factor_TCP"/>
</dbReference>
<evidence type="ECO:0000259" key="8">
    <source>
        <dbReference type="PROSITE" id="PS51369"/>
    </source>
</evidence>
<keyword evidence="5" id="KW-0804">Transcription</keyword>
<dbReference type="Proteomes" id="UP000306102">
    <property type="component" value="Unassembled WGS sequence"/>
</dbReference>
<dbReference type="GO" id="GO:0005634">
    <property type="term" value="C:nucleus"/>
    <property type="evidence" value="ECO:0007669"/>
    <property type="project" value="UniProtKB-SubCell"/>
</dbReference>
<name>A0A4S4DS92_CAMSN</name>
<dbReference type="GO" id="GO:2000032">
    <property type="term" value="P:regulation of secondary shoot formation"/>
    <property type="evidence" value="ECO:0007669"/>
    <property type="project" value="TreeGrafter"/>
</dbReference>
<comment type="subcellular location">
    <subcellularLocation>
        <location evidence="1">Nucleus</location>
    </subcellularLocation>
</comment>
<evidence type="ECO:0000259" key="9">
    <source>
        <dbReference type="PROSITE" id="PS51370"/>
    </source>
</evidence>
<comment type="caution">
    <text evidence="10">The sequence shown here is derived from an EMBL/GenBank/DDBJ whole genome shotgun (WGS) entry which is preliminary data.</text>
</comment>
<proteinExistence type="predicted"/>
<evidence type="ECO:0000256" key="7">
    <source>
        <dbReference type="SAM" id="MobiDB-lite"/>
    </source>
</evidence>
<evidence type="ECO:0000256" key="3">
    <source>
        <dbReference type="ARBA" id="ARBA00023015"/>
    </source>
</evidence>
<feature type="domain" description="R" evidence="9">
    <location>
        <begin position="221"/>
        <end position="238"/>
    </location>
</feature>
<dbReference type="InterPro" id="IPR017888">
    <property type="entry name" value="CYC/TB1_R_domain"/>
</dbReference>
<dbReference type="PROSITE" id="PS51370">
    <property type="entry name" value="R"/>
    <property type="match status" value="1"/>
</dbReference>
<evidence type="ECO:0000313" key="11">
    <source>
        <dbReference type="Proteomes" id="UP000306102"/>
    </source>
</evidence>
<sequence>MFSSNNSCTNPFPPSFHHHLSPPHFVGHDGPDIFLLHHHHHHPDPLLGDWLWDNFPVIDTISSSTIAASKQETTVHHCSSFPPPQNVLPRKRAGKKDRHSKIRTARGLRDRRVRLSIDIASKFFGLQDMLGFDKPSKALDWLLTKSKTAINEVKLMQKKHSLLMSSPTSECEQVSGGTNENSDDNGGIKDTVSKIKPLMNVEKDKKVQQQQHRAAFHLLSRESRAMARARARERTREKMCTRRLNDPKEVVNDSSPPILNRSTCLSQIEAYKGMDSNNHMVLRSGLTEDSVVKPSSVFNGQKDPVAIRNTPILVLVCNTVCFESKVCKGRRGVGIGNPDVMSCTSSSYYCTAGSGENLVEILK</sequence>
<dbReference type="AlphaFoldDB" id="A0A4S4DS92"/>
<evidence type="ECO:0000256" key="2">
    <source>
        <dbReference type="ARBA" id="ARBA00022473"/>
    </source>
</evidence>
<feature type="compositionally biased region" description="Polar residues" evidence="7">
    <location>
        <begin position="164"/>
        <end position="180"/>
    </location>
</feature>
<feature type="region of interest" description="Disordered" evidence="7">
    <location>
        <begin position="164"/>
        <end position="188"/>
    </location>
</feature>
<evidence type="ECO:0000256" key="1">
    <source>
        <dbReference type="ARBA" id="ARBA00004123"/>
    </source>
</evidence>
<evidence type="ECO:0000313" key="10">
    <source>
        <dbReference type="EMBL" id="THG06053.1"/>
    </source>
</evidence>
<accession>A0A4S4DS92</accession>